<evidence type="ECO:0000256" key="2">
    <source>
        <dbReference type="SAM" id="Phobius"/>
    </source>
</evidence>
<comment type="caution">
    <text evidence="3">The sequence shown here is derived from an EMBL/GenBank/DDBJ whole genome shotgun (WGS) entry which is preliminary data.</text>
</comment>
<name>A0A5A7PZT9_STRAF</name>
<dbReference type="EMBL" id="BKCP01005483">
    <property type="protein sequence ID" value="GER38370.1"/>
    <property type="molecule type" value="Genomic_DNA"/>
</dbReference>
<keyword evidence="2" id="KW-1133">Transmembrane helix</keyword>
<feature type="compositionally biased region" description="Basic and acidic residues" evidence="1">
    <location>
        <begin position="1"/>
        <end position="17"/>
    </location>
</feature>
<reference evidence="4" key="1">
    <citation type="journal article" date="2019" name="Curr. Biol.">
        <title>Genome Sequence of Striga asiatica Provides Insight into the Evolution of Plant Parasitism.</title>
        <authorList>
            <person name="Yoshida S."/>
            <person name="Kim S."/>
            <person name="Wafula E.K."/>
            <person name="Tanskanen J."/>
            <person name="Kim Y.M."/>
            <person name="Honaas L."/>
            <person name="Yang Z."/>
            <person name="Spallek T."/>
            <person name="Conn C.E."/>
            <person name="Ichihashi Y."/>
            <person name="Cheong K."/>
            <person name="Cui S."/>
            <person name="Der J.P."/>
            <person name="Gundlach H."/>
            <person name="Jiao Y."/>
            <person name="Hori C."/>
            <person name="Ishida J.K."/>
            <person name="Kasahara H."/>
            <person name="Kiba T."/>
            <person name="Kim M.S."/>
            <person name="Koo N."/>
            <person name="Laohavisit A."/>
            <person name="Lee Y.H."/>
            <person name="Lumba S."/>
            <person name="McCourt P."/>
            <person name="Mortimer J.C."/>
            <person name="Mutuku J.M."/>
            <person name="Nomura T."/>
            <person name="Sasaki-Sekimoto Y."/>
            <person name="Seto Y."/>
            <person name="Wang Y."/>
            <person name="Wakatake T."/>
            <person name="Sakakibara H."/>
            <person name="Demura T."/>
            <person name="Yamaguchi S."/>
            <person name="Yoneyama K."/>
            <person name="Manabe R.I."/>
            <person name="Nelson D.C."/>
            <person name="Schulman A.H."/>
            <person name="Timko M.P."/>
            <person name="dePamphilis C.W."/>
            <person name="Choi D."/>
            <person name="Shirasu K."/>
        </authorList>
    </citation>
    <scope>NUCLEOTIDE SEQUENCE [LARGE SCALE GENOMIC DNA]</scope>
    <source>
        <strain evidence="4">cv. UVA1</strain>
    </source>
</reference>
<keyword evidence="2" id="KW-0472">Membrane</keyword>
<keyword evidence="4" id="KW-1185">Reference proteome</keyword>
<keyword evidence="2" id="KW-0812">Transmembrane</keyword>
<proteinExistence type="predicted"/>
<gene>
    <name evidence="3" type="ORF">STAS_14889</name>
</gene>
<organism evidence="3 4">
    <name type="scientific">Striga asiatica</name>
    <name type="common">Asiatic witchweed</name>
    <name type="synonym">Buchnera asiatica</name>
    <dbReference type="NCBI Taxonomy" id="4170"/>
    <lineage>
        <taxon>Eukaryota</taxon>
        <taxon>Viridiplantae</taxon>
        <taxon>Streptophyta</taxon>
        <taxon>Embryophyta</taxon>
        <taxon>Tracheophyta</taxon>
        <taxon>Spermatophyta</taxon>
        <taxon>Magnoliopsida</taxon>
        <taxon>eudicotyledons</taxon>
        <taxon>Gunneridae</taxon>
        <taxon>Pentapetalae</taxon>
        <taxon>asterids</taxon>
        <taxon>lamiids</taxon>
        <taxon>Lamiales</taxon>
        <taxon>Orobanchaceae</taxon>
        <taxon>Buchnereae</taxon>
        <taxon>Striga</taxon>
    </lineage>
</organism>
<evidence type="ECO:0000313" key="4">
    <source>
        <dbReference type="Proteomes" id="UP000325081"/>
    </source>
</evidence>
<accession>A0A5A7PZT9</accession>
<feature type="non-terminal residue" evidence="3">
    <location>
        <position position="1"/>
    </location>
</feature>
<protein>
    <submittedName>
        <fullName evidence="3">Uncharacterized protein</fullName>
    </submittedName>
</protein>
<dbReference type="AlphaFoldDB" id="A0A5A7PZT9"/>
<feature type="region of interest" description="Disordered" evidence="1">
    <location>
        <begin position="1"/>
        <end position="24"/>
    </location>
</feature>
<sequence length="132" mass="14569">RRKLTAERGKEEKDAKDQVSQPSPYHLSPCSCFLIYKIVIQIKPDKCIHNLTTTLSNTGFSTLSSKKRKAPVVSSTPNVEILNDNTSESNYNACSDFLKSTPSLNIAPSIWIIMIATFSSSLTSLIMVKAIC</sequence>
<evidence type="ECO:0000256" key="1">
    <source>
        <dbReference type="SAM" id="MobiDB-lite"/>
    </source>
</evidence>
<feature type="transmembrane region" description="Helical" evidence="2">
    <location>
        <begin position="106"/>
        <end position="128"/>
    </location>
</feature>
<dbReference type="Proteomes" id="UP000325081">
    <property type="component" value="Unassembled WGS sequence"/>
</dbReference>
<evidence type="ECO:0000313" key="3">
    <source>
        <dbReference type="EMBL" id="GER38370.1"/>
    </source>
</evidence>